<accession>A0A3B0V3C1</accession>
<dbReference type="InterPro" id="IPR011059">
    <property type="entry name" value="Metal-dep_hydrolase_composite"/>
</dbReference>
<dbReference type="Pfam" id="PF01979">
    <property type="entry name" value="Amidohydro_1"/>
    <property type="match status" value="1"/>
</dbReference>
<dbReference type="InterPro" id="IPR050287">
    <property type="entry name" value="MTA/SAH_deaminase"/>
</dbReference>
<dbReference type="SUPFAM" id="SSF51338">
    <property type="entry name" value="Composite domain of metallo-dependent hydrolases"/>
    <property type="match status" value="1"/>
</dbReference>
<dbReference type="EC" id="3.5.4.28" evidence="5"/>
<dbReference type="InterPro" id="IPR023512">
    <property type="entry name" value="Deaminase_MtaD/DadD"/>
</dbReference>
<dbReference type="SUPFAM" id="SSF51556">
    <property type="entry name" value="Metallo-dependent hydrolases"/>
    <property type="match status" value="1"/>
</dbReference>
<dbReference type="EMBL" id="UOEY01000054">
    <property type="protein sequence ID" value="VAW38008.1"/>
    <property type="molecule type" value="Genomic_DNA"/>
</dbReference>
<evidence type="ECO:0000313" key="5">
    <source>
        <dbReference type="EMBL" id="VAW38008.1"/>
    </source>
</evidence>
<keyword evidence="3" id="KW-0862">Zinc</keyword>
<evidence type="ECO:0000256" key="3">
    <source>
        <dbReference type="ARBA" id="ARBA00022833"/>
    </source>
</evidence>
<dbReference type="PANTHER" id="PTHR43794:SF11">
    <property type="entry name" value="AMIDOHYDROLASE-RELATED DOMAIN-CONTAINING PROTEIN"/>
    <property type="match status" value="1"/>
</dbReference>
<dbReference type="Gene3D" id="3.20.20.140">
    <property type="entry name" value="Metal-dependent hydrolases"/>
    <property type="match status" value="1"/>
</dbReference>
<feature type="domain" description="Amidohydrolase-related" evidence="4">
    <location>
        <begin position="59"/>
        <end position="408"/>
    </location>
</feature>
<proteinExistence type="inferred from homology"/>
<dbReference type="FunFam" id="3.20.20.140:FF:000014">
    <property type="entry name" value="5-methylthioadenosine/S-adenosylhomocysteine deaminase"/>
    <property type="match status" value="1"/>
</dbReference>
<dbReference type="InterPro" id="IPR006680">
    <property type="entry name" value="Amidohydro-rel"/>
</dbReference>
<evidence type="ECO:0000259" key="4">
    <source>
        <dbReference type="Pfam" id="PF01979"/>
    </source>
</evidence>
<dbReference type="HAMAP" id="MF_01281">
    <property type="entry name" value="MTA_SAH_deamin"/>
    <property type="match status" value="1"/>
</dbReference>
<dbReference type="AlphaFoldDB" id="A0A3B0V3C1"/>
<protein>
    <submittedName>
        <fullName evidence="5">S-adenosylhomocysteine deaminase Methylthioadenosine deaminase</fullName>
        <ecNumber evidence="5">3.5.4.28</ecNumber>
    </submittedName>
</protein>
<sequence length="434" mass="46587">MTPDILITNALLFREPGTGEEIERGFVAVRDGRIERLGPMTELGDRSAATTIDAGGGLLMPGLVNTHCHAAMTLFRGLADDLELAAWLNGHIFPAEAAHVNPEMVYWCSKLAAAEMILAGTTLVADGYFFAGQAARAFSETGLRAVAAQGVIDFPAPGVPEPAENIRAAARFIDERQDWHPLITPAVFAHSPYTCAPETLQKAKALARSRNVPFFVHVAETGQEQGLIAGARGDSPVRHLEALGILDEQTVCVHCVWVDEEDLDVLARRNARVSICPQSHLKLASGMAPLAAMLERSITVGLGTDGAASNNGLDLFREMDICAKVQKIKTMDPVAVRAGDVLRLATRDGAAVLGFAERLGTLREGNLADLILVDLDRPHLQPFYGPDLLVYAAGGADVRSVIINGKLVMHNRQLLTIDLDETMERVRDLAGSVG</sequence>
<name>A0A3B0V3C1_9ZZZZ</name>
<gene>
    <name evidence="5" type="ORF">MNBD_DELTA04-172</name>
</gene>
<keyword evidence="1" id="KW-0479">Metal-binding</keyword>
<dbReference type="PANTHER" id="PTHR43794">
    <property type="entry name" value="AMINOHYDROLASE SSNA-RELATED"/>
    <property type="match status" value="1"/>
</dbReference>
<dbReference type="GO" id="GO:0050270">
    <property type="term" value="F:S-adenosylhomocysteine deaminase activity"/>
    <property type="evidence" value="ECO:0007669"/>
    <property type="project" value="UniProtKB-EC"/>
</dbReference>
<keyword evidence="2 5" id="KW-0378">Hydrolase</keyword>
<dbReference type="CDD" id="cd01298">
    <property type="entry name" value="ATZ_TRZ_like"/>
    <property type="match status" value="1"/>
</dbReference>
<evidence type="ECO:0000256" key="1">
    <source>
        <dbReference type="ARBA" id="ARBA00022723"/>
    </source>
</evidence>
<dbReference type="InterPro" id="IPR032466">
    <property type="entry name" value="Metal_Hydrolase"/>
</dbReference>
<dbReference type="Gene3D" id="2.30.40.10">
    <property type="entry name" value="Urease, subunit C, domain 1"/>
    <property type="match status" value="1"/>
</dbReference>
<reference evidence="5" key="1">
    <citation type="submission" date="2018-06" db="EMBL/GenBank/DDBJ databases">
        <authorList>
            <person name="Zhirakovskaya E."/>
        </authorList>
    </citation>
    <scope>NUCLEOTIDE SEQUENCE</scope>
</reference>
<evidence type="ECO:0000256" key="2">
    <source>
        <dbReference type="ARBA" id="ARBA00022801"/>
    </source>
</evidence>
<dbReference type="GO" id="GO:0046872">
    <property type="term" value="F:metal ion binding"/>
    <property type="evidence" value="ECO:0007669"/>
    <property type="project" value="UniProtKB-KW"/>
</dbReference>
<organism evidence="5">
    <name type="scientific">hydrothermal vent metagenome</name>
    <dbReference type="NCBI Taxonomy" id="652676"/>
    <lineage>
        <taxon>unclassified sequences</taxon>
        <taxon>metagenomes</taxon>
        <taxon>ecological metagenomes</taxon>
    </lineage>
</organism>